<dbReference type="AlphaFoldDB" id="F9DX65"/>
<name>F9DX65_9BACL</name>
<comment type="caution">
    <text evidence="1">The sequence shown here is derived from an EMBL/GenBank/DDBJ whole genome shotgun (WGS) entry which is preliminary data.</text>
</comment>
<sequence length="66" mass="7694">MPKFIVSEVVETRREFVVEAKDTRDAEDYYRHYKRTANGTAKGMVRFSSTESHIITKELRGVINND</sequence>
<proteinExistence type="predicted"/>
<evidence type="ECO:0000313" key="2">
    <source>
        <dbReference type="Proteomes" id="UP000005316"/>
    </source>
</evidence>
<dbReference type="Proteomes" id="UP000005316">
    <property type="component" value="Unassembled WGS sequence"/>
</dbReference>
<dbReference type="RefSeq" id="WP_009498087.1">
    <property type="nucleotide sequence ID" value="NZ_GL982998.1"/>
</dbReference>
<accession>F9DX65</accession>
<evidence type="ECO:0000313" key="1">
    <source>
        <dbReference type="EMBL" id="EGQ21113.1"/>
    </source>
</evidence>
<gene>
    <name evidence="1" type="ORF">HMPREF9372_3396</name>
</gene>
<organism evidence="1 2">
    <name type="scientific">Sporosarcina newyorkensis 2681</name>
    <dbReference type="NCBI Taxonomy" id="1027292"/>
    <lineage>
        <taxon>Bacteria</taxon>
        <taxon>Bacillati</taxon>
        <taxon>Bacillota</taxon>
        <taxon>Bacilli</taxon>
        <taxon>Bacillales</taxon>
        <taxon>Caryophanaceae</taxon>
        <taxon>Sporosarcina</taxon>
    </lineage>
</organism>
<reference evidence="1 2" key="1">
    <citation type="submission" date="2011-04" db="EMBL/GenBank/DDBJ databases">
        <authorList>
            <person name="Muzny D."/>
            <person name="Qin X."/>
            <person name="Deng J."/>
            <person name="Jiang H."/>
            <person name="Liu Y."/>
            <person name="Qu J."/>
            <person name="Song X.-Z."/>
            <person name="Zhang L."/>
            <person name="Thornton R."/>
            <person name="Coyle M."/>
            <person name="Francisco L."/>
            <person name="Jackson L."/>
            <person name="Javaid M."/>
            <person name="Korchina V."/>
            <person name="Kovar C."/>
            <person name="Mata R."/>
            <person name="Mathew T."/>
            <person name="Ngo R."/>
            <person name="Nguyen L."/>
            <person name="Nguyen N."/>
            <person name="Okwuonu G."/>
            <person name="Ongeri F."/>
            <person name="Pham C."/>
            <person name="Simmons D."/>
            <person name="Wilczek-Boney K."/>
            <person name="Hale W."/>
            <person name="Jakkamsetti A."/>
            <person name="Pham P."/>
            <person name="Ruth R."/>
            <person name="San Lucas F."/>
            <person name="Warren J."/>
            <person name="Zhang J."/>
            <person name="Zhao Z."/>
            <person name="Zhou C."/>
            <person name="Zhu D."/>
            <person name="Lee S."/>
            <person name="Bess C."/>
            <person name="Blankenburg K."/>
            <person name="Forbes L."/>
            <person name="Fu Q."/>
            <person name="Gubbala S."/>
            <person name="Hirani K."/>
            <person name="Jayaseelan J.C."/>
            <person name="Lara F."/>
            <person name="Munidasa M."/>
            <person name="Palculict T."/>
            <person name="Patil S."/>
            <person name="Pu L.-L."/>
            <person name="Saada N."/>
            <person name="Tang L."/>
            <person name="Weissenberger G."/>
            <person name="Zhu Y."/>
            <person name="Hemphill L."/>
            <person name="Shang Y."/>
            <person name="Youmans B."/>
            <person name="Ayvaz T."/>
            <person name="Ross M."/>
            <person name="Santibanez J."/>
            <person name="Aqrawi P."/>
            <person name="Gross S."/>
            <person name="Joshi V."/>
            <person name="Fowler G."/>
            <person name="Nazareth L."/>
            <person name="Reid J."/>
            <person name="Worley K."/>
            <person name="Petrosino J."/>
            <person name="Highlander S."/>
            <person name="Gibbs R."/>
        </authorList>
    </citation>
    <scope>NUCLEOTIDE SEQUENCE [LARGE SCALE GENOMIC DNA]</scope>
    <source>
        <strain evidence="1 2">2681</strain>
    </source>
</reference>
<dbReference type="HOGENOM" id="CLU_2829069_0_0_9"/>
<protein>
    <submittedName>
        <fullName evidence="1">Uncharacterized protein</fullName>
    </submittedName>
</protein>
<dbReference type="EMBL" id="AFPZ01000105">
    <property type="protein sequence ID" value="EGQ21113.1"/>
    <property type="molecule type" value="Genomic_DNA"/>
</dbReference>